<dbReference type="Proteomes" id="UP000262802">
    <property type="component" value="Chromosome"/>
</dbReference>
<dbReference type="Pfam" id="PF14121">
    <property type="entry name" value="Porin_10"/>
    <property type="match status" value="1"/>
</dbReference>
<dbReference type="OrthoDB" id="1489309at2"/>
<dbReference type="AlphaFoldDB" id="A0A3B7QY31"/>
<dbReference type="KEGG" id="hyh:D3Y59_03855"/>
<organism evidence="1 2">
    <name type="scientific">Hymenobacter oligotrophus</name>
    <dbReference type="NCBI Taxonomy" id="2319843"/>
    <lineage>
        <taxon>Bacteria</taxon>
        <taxon>Pseudomonadati</taxon>
        <taxon>Bacteroidota</taxon>
        <taxon>Cytophagia</taxon>
        <taxon>Cytophagales</taxon>
        <taxon>Hymenobacteraceae</taxon>
        <taxon>Hymenobacter</taxon>
    </lineage>
</organism>
<evidence type="ECO:0000313" key="2">
    <source>
        <dbReference type="Proteomes" id="UP000262802"/>
    </source>
</evidence>
<evidence type="ECO:0000313" key="1">
    <source>
        <dbReference type="EMBL" id="AYA36272.1"/>
    </source>
</evidence>
<name>A0A3B7QY31_9BACT</name>
<keyword evidence="2" id="KW-1185">Reference proteome</keyword>
<dbReference type="InterPro" id="IPR025631">
    <property type="entry name" value="Porin_10"/>
</dbReference>
<reference evidence="1 2" key="1">
    <citation type="submission" date="2018-09" db="EMBL/GenBank/DDBJ databases">
        <title>Hymenobacter medium sp. nov., isolated from R2A medium.</title>
        <authorList>
            <person name="Yingchao G."/>
        </authorList>
    </citation>
    <scope>NUCLEOTIDE SEQUENCE [LARGE SCALE GENOMIC DNA]</scope>
    <source>
        <strain evidence="2">sh-6</strain>
    </source>
</reference>
<proteinExistence type="predicted"/>
<sequence>MALSACRPCSRRPSLRPVSLPDVSVICQTLRLGRLSLPLLWLLLLPLLSRAQVVDDSTRVLYGPRTTLVVREENMLRNQPEGSVLDTTLTGIHNSRNWYYDSTFQQDLGNVGTASRRLLWETNTNIGIRYGRTAFDKYFRNSANIPYYDTRSPYTYFRFVQGAQGEQVFEGSYSRSIKKAVNVGIAYERFSANKQLGAVSTREGQVTHTGVLVFARYQTKNDRYHLLTNYYTAKHRVAEQGGIRPGINSQGVQDSLEQLFDYEQEAVWLTQAINKDHRDRFHLAHTYNLVGRGLTAFHVLDWSRQYNRFTDDRLTFEEGRLLFYPEALRDSARTDDVSLYRQLENTVGFLGRTKLLEYRVYGRQRTGRYTMESLTARPAPERKVPTVQADTTQIFVGGNAAFRWKIFQVLLAGEYKLVDEAWARGSLRLGPLSGELLYSSFAPTLTQQRYSGNHHRWATNFDNTNVTQFTVAFNQRIGKPTARVQQQLYAAGQLVNVNSLVYYGLRPAAFNRQDLVPQQLTGANANQRLLIGTLRHQLRYGVLRLDNIVTVTEGGDQEGLSIPRVVGNSRILAEGFLFQKALFSQVGVEAYYQSSYQPYDYSPATQQFFVQNYFTSRGYPVVDVFVTADIKTVSVFLKMAYVNQSLDGNDGYFPTPYYTGTPRSFQLGLKWNFFD</sequence>
<accession>A0A3B7QY31</accession>
<gene>
    <name evidence="1" type="ORF">D3Y59_03855</name>
</gene>
<evidence type="ECO:0008006" key="3">
    <source>
        <dbReference type="Google" id="ProtNLM"/>
    </source>
</evidence>
<dbReference type="EMBL" id="CP032317">
    <property type="protein sequence ID" value="AYA36272.1"/>
    <property type="molecule type" value="Genomic_DNA"/>
</dbReference>
<protein>
    <recommendedName>
        <fullName evidence="3">Porin</fullName>
    </recommendedName>
</protein>